<dbReference type="InterPro" id="IPR020806">
    <property type="entry name" value="PKS_PP-bd"/>
</dbReference>
<dbReference type="Pfam" id="PF07993">
    <property type="entry name" value="NAD_binding_4"/>
    <property type="match status" value="1"/>
</dbReference>
<dbReference type="SUPFAM" id="SSF56801">
    <property type="entry name" value="Acetyl-CoA synthetase-like"/>
    <property type="match status" value="1"/>
</dbReference>
<dbReference type="Gene3D" id="3.40.50.12780">
    <property type="entry name" value="N-terminal domain of ligase-like"/>
    <property type="match status" value="1"/>
</dbReference>
<name>A0ABR3JVK6_9AGAR</name>
<proteinExistence type="predicted"/>
<dbReference type="Pfam" id="PF23562">
    <property type="entry name" value="AMP-binding_C_3"/>
    <property type="match status" value="1"/>
</dbReference>
<feature type="region of interest" description="Disordered" evidence="3">
    <location>
        <begin position="774"/>
        <end position="798"/>
    </location>
</feature>
<dbReference type="Gene3D" id="3.40.1410.10">
    <property type="entry name" value="Chorismate lyase-like"/>
    <property type="match status" value="1"/>
</dbReference>
<feature type="compositionally biased region" description="Low complexity" evidence="3">
    <location>
        <begin position="778"/>
        <end position="798"/>
    </location>
</feature>
<dbReference type="PROSITE" id="PS50075">
    <property type="entry name" value="CARRIER"/>
    <property type="match status" value="1"/>
</dbReference>
<keyword evidence="6" id="KW-1185">Reference proteome</keyword>
<dbReference type="Pfam" id="PF00501">
    <property type="entry name" value="AMP-binding"/>
    <property type="match status" value="1"/>
</dbReference>
<dbReference type="Pfam" id="PF00550">
    <property type="entry name" value="PP-binding"/>
    <property type="match status" value="1"/>
</dbReference>
<dbReference type="InterPro" id="IPR036736">
    <property type="entry name" value="ACP-like_sf"/>
</dbReference>
<dbReference type="SUPFAM" id="SSF47336">
    <property type="entry name" value="ACP-like"/>
    <property type="match status" value="1"/>
</dbReference>
<dbReference type="SMART" id="SM00823">
    <property type="entry name" value="PKS_PP"/>
    <property type="match status" value="1"/>
</dbReference>
<dbReference type="InterPro" id="IPR000873">
    <property type="entry name" value="AMP-dep_synth/lig_dom"/>
</dbReference>
<dbReference type="SMART" id="SM01294">
    <property type="entry name" value="PKS_PP_betabranch"/>
    <property type="match status" value="1"/>
</dbReference>
<sequence>MLSSDSFSPSTTVVKISCPDGVIGVERIMLAAEGNLQRLLSAFLNRPITIESIWKHNSPREAPASPCYPIIQERRVHLVCAGRIACIATSTVTITSPECERLLLGENYAIGQLFRRIGCSPKFSLLDVHITSVGERNELERTYMLDAEGVSCRITEVFPDREMFVHCEAWLGDDISRQPLSDVEADPPIHETPLDDCPTIPQEISNIFDFTPHSLNSTPTLSSILDNQAADPEIRDKIFAAYPCSEAGVADSPYAEVTYAQFAIMVDHEARLWFRLLSSSVSHPKSPLPGRPSKQAPVVALLADSGFDYAVTIMALLKLNASVLLLAPSNSEAAVSHLLTSCDASVLIHSRRYAHVALAARSSSSLVLVEYEEEKLQARTASNLPEGVLHKSPPEIPIIVHSSGSTSFPKPVRWSHAGFLSNAQVLLTGDWSVFTRPDNRFLCLGPMFHTMALSVGLAGTICAGTTLVFPLCQSWPPSPADIVKSFSSTRVKTCIIVPLLLEQLVDALESDPSASLDPLRDLNLLLTGGAHCPAKLAKFLVSRGVNLKCIYGSSETGHIMIGSHDKETATESSWNLIRPFPNTSIILKPLPIDDLDPHANTFLYEVHMNSSDVRLAPGTLTTSEETWNTGDVVEECPPGSGWYKLLYRNDDILVHVSGEKTNPVPMEIASRDEILIERIAIIGSGRSVVAAVVQLNPTEASKHSEAERLRLVHNAIKQANLAAPKHSQLLEEMVLILPLDYPKDLPRTPKGNCIRPKVLQLFAEEIDQLYRNFEGDSSSESGSESAHSSGPTSSSASSVLVPSDIQSHVLKAIEGVLGTSLVDIPNVLDQSFFEIGLDSVTAMQLRSRISKAFDINLSQKFVYQHFTVSRLSAALCDRLISRDISSPHSPSVGLPEERLSRGKILRQLYERHLTSIRHSSNLLRASQELHNTLLDDAPSSTSDATEVVAVVGANGSLGIWQVKALLDSINVKKVICLLRGNSVGDLYRKLAEGFAKAALHSLATQCAVWQDGQLAHPNVPATSLDQRLVVVQFDLATAEIEKNEYLALARSLTAIIHTGWKMDFNQVVEGFEDCIAGTVRLLLLGGFMRPKKFYFVSSIGVILESKQSPVPEQLLPWSTDEDIIASPHGYSESKFICEHLVQAASELLNIPCAVARVGQITGDSLSGVWKVQEMNPIIIAGSQRVGSYPVVEGAVIDWVPVDFVGKMMVDLALSISPSADVVDVHHISHPRPASYGDMVRHLTAAGISLKPVSPNTWWQAVQQDEGNPCHAISSYIEEAVVAAHEDVAQTQGKTVELAIESTMERIPDLFASCPSMDTALWQKYVTYWRNSNFLQ</sequence>
<keyword evidence="2" id="KW-0597">Phosphoprotein</keyword>
<organism evidence="5 6">
    <name type="scientific">Hohenbuehelia grisea</name>
    <dbReference type="NCBI Taxonomy" id="104357"/>
    <lineage>
        <taxon>Eukaryota</taxon>
        <taxon>Fungi</taxon>
        <taxon>Dikarya</taxon>
        <taxon>Basidiomycota</taxon>
        <taxon>Agaricomycotina</taxon>
        <taxon>Agaricomycetes</taxon>
        <taxon>Agaricomycetidae</taxon>
        <taxon>Agaricales</taxon>
        <taxon>Pleurotineae</taxon>
        <taxon>Pleurotaceae</taxon>
        <taxon>Hohenbuehelia</taxon>
    </lineage>
</organism>
<dbReference type="InterPro" id="IPR006162">
    <property type="entry name" value="Ppantetheine_attach_site"/>
</dbReference>
<evidence type="ECO:0000313" key="6">
    <source>
        <dbReference type="Proteomes" id="UP001556367"/>
    </source>
</evidence>
<dbReference type="InterPro" id="IPR013120">
    <property type="entry name" value="FAR_NAD-bd"/>
</dbReference>
<accession>A0ABR3JVK6</accession>
<dbReference type="SUPFAM" id="SSF51735">
    <property type="entry name" value="NAD(P)-binding Rossmann-fold domains"/>
    <property type="match status" value="1"/>
</dbReference>
<dbReference type="InterPro" id="IPR009081">
    <property type="entry name" value="PP-bd_ACP"/>
</dbReference>
<dbReference type="InterPro" id="IPR028978">
    <property type="entry name" value="Chorismate_lyase_/UTRA_dom_sf"/>
</dbReference>
<dbReference type="PANTHER" id="PTHR44845">
    <property type="entry name" value="CARRIER DOMAIN-CONTAINING PROTEIN"/>
    <property type="match status" value="1"/>
</dbReference>
<dbReference type="SUPFAM" id="SSF64288">
    <property type="entry name" value="Chorismate lyase-like"/>
    <property type="match status" value="1"/>
</dbReference>
<gene>
    <name evidence="5" type="ORF">HGRIS_011296</name>
</gene>
<evidence type="ECO:0000313" key="5">
    <source>
        <dbReference type="EMBL" id="KAL0959586.1"/>
    </source>
</evidence>
<evidence type="ECO:0000256" key="2">
    <source>
        <dbReference type="ARBA" id="ARBA00022553"/>
    </source>
</evidence>
<dbReference type="Gene3D" id="1.10.1200.10">
    <property type="entry name" value="ACP-like"/>
    <property type="match status" value="1"/>
</dbReference>
<dbReference type="InterPro" id="IPR036291">
    <property type="entry name" value="NAD(P)-bd_dom_sf"/>
</dbReference>
<protein>
    <recommendedName>
        <fullName evidence="4">Carrier domain-containing protein</fullName>
    </recommendedName>
</protein>
<dbReference type="PANTHER" id="PTHR44845:SF1">
    <property type="entry name" value="L-2-AMINOADIPATE REDUCTASE"/>
    <property type="match status" value="1"/>
</dbReference>
<keyword evidence="1" id="KW-0596">Phosphopantetheine</keyword>
<dbReference type="Gene3D" id="3.40.50.720">
    <property type="entry name" value="NAD(P)-binding Rossmann-like Domain"/>
    <property type="match status" value="1"/>
</dbReference>
<feature type="domain" description="Carrier" evidence="4">
    <location>
        <begin position="803"/>
        <end position="879"/>
    </location>
</feature>
<dbReference type="PROSITE" id="PS00455">
    <property type="entry name" value="AMP_BINDING"/>
    <property type="match status" value="1"/>
</dbReference>
<dbReference type="EMBL" id="JASNQZ010000002">
    <property type="protein sequence ID" value="KAL0959586.1"/>
    <property type="molecule type" value="Genomic_DNA"/>
</dbReference>
<evidence type="ECO:0000256" key="1">
    <source>
        <dbReference type="ARBA" id="ARBA00022450"/>
    </source>
</evidence>
<reference evidence="6" key="1">
    <citation type="submission" date="2024-06" db="EMBL/GenBank/DDBJ databases">
        <title>Multi-omics analyses provide insights into the biosynthesis of the anticancer antibiotic pleurotin in Hohenbuehelia grisea.</title>
        <authorList>
            <person name="Weaver J.A."/>
            <person name="Alberti F."/>
        </authorList>
    </citation>
    <scope>NUCLEOTIDE SEQUENCE [LARGE SCALE GENOMIC DNA]</scope>
    <source>
        <strain evidence="6">T-177</strain>
    </source>
</reference>
<dbReference type="InterPro" id="IPR020845">
    <property type="entry name" value="AMP-binding_CS"/>
</dbReference>
<dbReference type="PROSITE" id="PS00012">
    <property type="entry name" value="PHOSPHOPANTETHEINE"/>
    <property type="match status" value="1"/>
</dbReference>
<evidence type="ECO:0000259" key="4">
    <source>
        <dbReference type="PROSITE" id="PS50075"/>
    </source>
</evidence>
<dbReference type="Proteomes" id="UP001556367">
    <property type="component" value="Unassembled WGS sequence"/>
</dbReference>
<dbReference type="InterPro" id="IPR042099">
    <property type="entry name" value="ANL_N_sf"/>
</dbReference>
<comment type="caution">
    <text evidence="5">The sequence shown here is derived from an EMBL/GenBank/DDBJ whole genome shotgun (WGS) entry which is preliminary data.</text>
</comment>
<evidence type="ECO:0000256" key="3">
    <source>
        <dbReference type="SAM" id="MobiDB-lite"/>
    </source>
</evidence>